<dbReference type="Pfam" id="PF00672">
    <property type="entry name" value="HAMP"/>
    <property type="match status" value="1"/>
</dbReference>
<dbReference type="SUPFAM" id="SSF55073">
    <property type="entry name" value="Nucleotide cyclase"/>
    <property type="match status" value="1"/>
</dbReference>
<proteinExistence type="predicted"/>
<dbReference type="Gene3D" id="3.30.450.20">
    <property type="entry name" value="PAS domain"/>
    <property type="match status" value="1"/>
</dbReference>
<gene>
    <name evidence="11" type="ORF">SAMN05661053_1693</name>
</gene>
<evidence type="ECO:0000259" key="9">
    <source>
        <dbReference type="PROSITE" id="PS50885"/>
    </source>
</evidence>
<keyword evidence="6 8" id="KW-0472">Membrane</keyword>
<feature type="transmembrane region" description="Helical" evidence="8">
    <location>
        <begin position="287"/>
        <end position="305"/>
    </location>
</feature>
<evidence type="ECO:0000256" key="6">
    <source>
        <dbReference type="ARBA" id="ARBA00023136"/>
    </source>
</evidence>
<dbReference type="PANTHER" id="PTHR45138:SF24">
    <property type="entry name" value="DIGUANYLATE CYCLASE DGCC-RELATED"/>
    <property type="match status" value="1"/>
</dbReference>
<evidence type="ECO:0000256" key="4">
    <source>
        <dbReference type="ARBA" id="ARBA00022692"/>
    </source>
</evidence>
<dbReference type="CDD" id="cd01949">
    <property type="entry name" value="GGDEF"/>
    <property type="match status" value="1"/>
</dbReference>
<evidence type="ECO:0000259" key="10">
    <source>
        <dbReference type="PROSITE" id="PS50887"/>
    </source>
</evidence>
<dbReference type="Gene3D" id="6.10.340.10">
    <property type="match status" value="1"/>
</dbReference>
<dbReference type="Pfam" id="PF02743">
    <property type="entry name" value="dCache_1"/>
    <property type="match status" value="1"/>
</dbReference>
<keyword evidence="3" id="KW-1003">Cell membrane</keyword>
<dbReference type="InterPro" id="IPR033479">
    <property type="entry name" value="dCache_1"/>
</dbReference>
<feature type="region of interest" description="Disordered" evidence="7">
    <location>
        <begin position="524"/>
        <end position="548"/>
    </location>
</feature>
<dbReference type="Gene3D" id="3.30.70.270">
    <property type="match status" value="1"/>
</dbReference>
<evidence type="ECO:0000313" key="11">
    <source>
        <dbReference type="EMBL" id="SUQ24297.1"/>
    </source>
</evidence>
<dbReference type="SMART" id="SM00267">
    <property type="entry name" value="GGDEF"/>
    <property type="match status" value="1"/>
</dbReference>
<dbReference type="EMBL" id="UHJL01000002">
    <property type="protein sequence ID" value="SUQ24297.1"/>
    <property type="molecule type" value="Genomic_DNA"/>
</dbReference>
<feature type="domain" description="GGDEF" evidence="10">
    <location>
        <begin position="396"/>
        <end position="531"/>
    </location>
</feature>
<dbReference type="NCBIfam" id="TIGR00254">
    <property type="entry name" value="GGDEF"/>
    <property type="match status" value="1"/>
</dbReference>
<dbReference type="GO" id="GO:0005886">
    <property type="term" value="C:plasma membrane"/>
    <property type="evidence" value="ECO:0007669"/>
    <property type="project" value="UniProtKB-SubCell"/>
</dbReference>
<dbReference type="CDD" id="cd12913">
    <property type="entry name" value="PDC1_MCP_like"/>
    <property type="match status" value="1"/>
</dbReference>
<dbReference type="InterPro" id="IPR000160">
    <property type="entry name" value="GGDEF_dom"/>
</dbReference>
<accession>A0A380S506</accession>
<dbReference type="PANTHER" id="PTHR45138">
    <property type="entry name" value="REGULATORY COMPONENTS OF SENSORY TRANSDUCTION SYSTEM"/>
    <property type="match status" value="1"/>
</dbReference>
<dbReference type="InterPro" id="IPR003660">
    <property type="entry name" value="HAMP_dom"/>
</dbReference>
<evidence type="ECO:0000256" key="8">
    <source>
        <dbReference type="SAM" id="Phobius"/>
    </source>
</evidence>
<reference evidence="11 12" key="1">
    <citation type="submission" date="2017-08" db="EMBL/GenBank/DDBJ databases">
        <authorList>
            <person name="de Groot N.N."/>
        </authorList>
    </citation>
    <scope>NUCLEOTIDE SEQUENCE [LARGE SCALE GENOMIC DNA]</scope>
    <source>
        <strain evidence="11 12">HM2</strain>
    </source>
</reference>
<dbReference type="PROSITE" id="PS50885">
    <property type="entry name" value="HAMP"/>
    <property type="match status" value="1"/>
</dbReference>
<keyword evidence="5 8" id="KW-1133">Transmembrane helix</keyword>
<dbReference type="GO" id="GO:0007165">
    <property type="term" value="P:signal transduction"/>
    <property type="evidence" value="ECO:0007669"/>
    <property type="project" value="InterPro"/>
</dbReference>
<dbReference type="InterPro" id="IPR043128">
    <property type="entry name" value="Rev_trsase/Diguanyl_cyclase"/>
</dbReference>
<feature type="domain" description="HAMP" evidence="9">
    <location>
        <begin position="307"/>
        <end position="359"/>
    </location>
</feature>
<dbReference type="EC" id="2.7.7.65" evidence="2"/>
<evidence type="ECO:0000256" key="7">
    <source>
        <dbReference type="SAM" id="MobiDB-lite"/>
    </source>
</evidence>
<keyword evidence="4 8" id="KW-0812">Transmembrane</keyword>
<dbReference type="CDD" id="cd06225">
    <property type="entry name" value="HAMP"/>
    <property type="match status" value="1"/>
</dbReference>
<dbReference type="InterPro" id="IPR029787">
    <property type="entry name" value="Nucleotide_cyclase"/>
</dbReference>
<dbReference type="AlphaFoldDB" id="A0A380S506"/>
<protein>
    <recommendedName>
        <fullName evidence="2">diguanylate cyclase</fullName>
        <ecNumber evidence="2">2.7.7.65</ecNumber>
    </recommendedName>
</protein>
<evidence type="ECO:0000256" key="2">
    <source>
        <dbReference type="ARBA" id="ARBA00012528"/>
    </source>
</evidence>
<organism evidence="11 12">
    <name type="scientific">Fibrobacter succinogenes</name>
    <name type="common">Bacteroides succinogenes</name>
    <dbReference type="NCBI Taxonomy" id="833"/>
    <lineage>
        <taxon>Bacteria</taxon>
        <taxon>Pseudomonadati</taxon>
        <taxon>Fibrobacterota</taxon>
        <taxon>Fibrobacteria</taxon>
        <taxon>Fibrobacterales</taxon>
        <taxon>Fibrobacteraceae</taxon>
        <taxon>Fibrobacter</taxon>
    </lineage>
</organism>
<comment type="subcellular location">
    <subcellularLocation>
        <location evidence="1">Cell membrane</location>
        <topology evidence="1">Multi-pass membrane protein</topology>
    </subcellularLocation>
</comment>
<dbReference type="PROSITE" id="PS50887">
    <property type="entry name" value="GGDEF"/>
    <property type="match status" value="1"/>
</dbReference>
<evidence type="ECO:0000256" key="3">
    <source>
        <dbReference type="ARBA" id="ARBA00022475"/>
    </source>
</evidence>
<dbReference type="GO" id="GO:0052621">
    <property type="term" value="F:diguanylate cyclase activity"/>
    <property type="evidence" value="ECO:0007669"/>
    <property type="project" value="UniProtKB-EC"/>
</dbReference>
<evidence type="ECO:0000256" key="1">
    <source>
        <dbReference type="ARBA" id="ARBA00004651"/>
    </source>
</evidence>
<dbReference type="GO" id="GO:0043709">
    <property type="term" value="P:cell adhesion involved in single-species biofilm formation"/>
    <property type="evidence" value="ECO:0007669"/>
    <property type="project" value="TreeGrafter"/>
</dbReference>
<dbReference type="SUPFAM" id="SSF158472">
    <property type="entry name" value="HAMP domain-like"/>
    <property type="match status" value="1"/>
</dbReference>
<dbReference type="RefSeq" id="WP_109572830.1">
    <property type="nucleotide sequence ID" value="NZ_UHJL01000002.1"/>
</dbReference>
<dbReference type="Pfam" id="PF00990">
    <property type="entry name" value="GGDEF"/>
    <property type="match status" value="1"/>
</dbReference>
<dbReference type="GO" id="GO:1902201">
    <property type="term" value="P:negative regulation of bacterial-type flagellum-dependent cell motility"/>
    <property type="evidence" value="ECO:0007669"/>
    <property type="project" value="TreeGrafter"/>
</dbReference>
<evidence type="ECO:0000256" key="5">
    <source>
        <dbReference type="ARBA" id="ARBA00022989"/>
    </source>
</evidence>
<dbReference type="Proteomes" id="UP000255423">
    <property type="component" value="Unassembled WGS sequence"/>
</dbReference>
<evidence type="ECO:0000313" key="12">
    <source>
        <dbReference type="Proteomes" id="UP000255423"/>
    </source>
</evidence>
<sequence length="548" mass="61867">MRFSIQSKILILSLSSTLIGTLSLGILSTLFISRTTQRNSMQYMKDQANNEAAKLNYLFESHEKYTMAAAAGIQSQINEDSTFLTNPEKIEKNIEGLRERLSSTINNLSGTKSVFVNFNPDITHSPQGVYLVRSPIDGAFHSRASTNIKQYSPSDMEHVGWYYKPVMTGNPVWMPPYFNKNINAYIISYVIPMFRGNKDIGVVGIDIDFEQLTNQLSQVHFMQSGFAFLEDAEGLIVYHPTIPNGLTFKPEDDQVKLSIPLSNGMKLVTVAPILEINAQRDKHIKQSIIFILLLLAITTTITIFFSRSITKPLKELTKEAKKMITGDMNADFNIQQNDEIGELAKSFLAAKFHIIQHMKQMQGLAFQDSLTGVRNKMAYDAYLEELKGRIESGEVKSYGIAIFDTNNLKEINDTYGHENGNSYLINSCRLLCQIFAHSPIFRIGGDEFLAVLIGRDLENRQDLLIQLKESMDLTKNASFPWKQISIACGIGVAELAKITTIEEVFNKADKSMYENKRAIKIAEHRPLSRDEEMHEEKHAESDTEKDDA</sequence>
<dbReference type="InterPro" id="IPR050469">
    <property type="entry name" value="Diguanylate_Cyclase"/>
</dbReference>
<dbReference type="SMART" id="SM00304">
    <property type="entry name" value="HAMP"/>
    <property type="match status" value="1"/>
</dbReference>
<name>A0A380S506_FIBSU</name>